<accession>A0A6J4HYD0</accession>
<sequence>MDADHPNVKPEMWTVINQQVTKLMNAEQSARDTGKQITEQVNALFQPYVVPKS</sequence>
<gene>
    <name evidence="1" type="ORF">AVDCRST_MAG77-1211</name>
</gene>
<evidence type="ECO:0000313" key="1">
    <source>
        <dbReference type="EMBL" id="CAA9235310.1"/>
    </source>
</evidence>
<reference evidence="1" key="1">
    <citation type="submission" date="2020-02" db="EMBL/GenBank/DDBJ databases">
        <authorList>
            <person name="Meier V. D."/>
        </authorList>
    </citation>
    <scope>NUCLEOTIDE SEQUENCE</scope>
    <source>
        <strain evidence="1">AVDCRST_MAG77</strain>
    </source>
</reference>
<proteinExistence type="predicted"/>
<organism evidence="1">
    <name type="scientific">uncultured Chloroflexota bacterium</name>
    <dbReference type="NCBI Taxonomy" id="166587"/>
    <lineage>
        <taxon>Bacteria</taxon>
        <taxon>Bacillati</taxon>
        <taxon>Chloroflexota</taxon>
        <taxon>environmental samples</taxon>
    </lineage>
</organism>
<name>A0A6J4HYD0_9CHLR</name>
<protein>
    <submittedName>
        <fullName evidence="1">Uncharacterized protein</fullName>
    </submittedName>
</protein>
<dbReference type="EMBL" id="CADCTC010000078">
    <property type="protein sequence ID" value="CAA9235310.1"/>
    <property type="molecule type" value="Genomic_DNA"/>
</dbReference>
<dbReference type="AlphaFoldDB" id="A0A6J4HYD0"/>